<feature type="domain" description="RNA polymerase sigma-70 ECF-like HTH" evidence="1">
    <location>
        <begin position="1"/>
        <end position="181"/>
    </location>
</feature>
<accession>A0AA37T344</accession>
<evidence type="ECO:0000313" key="2">
    <source>
        <dbReference type="EMBL" id="GLS24466.1"/>
    </source>
</evidence>
<gene>
    <name evidence="2" type="ORF">GCM10007877_01770</name>
</gene>
<protein>
    <recommendedName>
        <fullName evidence="1">RNA polymerase sigma-70 ECF-like HTH domain-containing protein</fullName>
    </recommendedName>
</protein>
<dbReference type="Proteomes" id="UP001156870">
    <property type="component" value="Unassembled WGS sequence"/>
</dbReference>
<name>A0AA37T344_9GAMM</name>
<proteinExistence type="predicted"/>
<reference evidence="2 3" key="1">
    <citation type="journal article" date="2014" name="Int. J. Syst. Evol. Microbiol.">
        <title>Complete genome sequence of Corynebacterium casei LMG S-19264T (=DSM 44701T), isolated from a smear-ripened cheese.</title>
        <authorList>
            <consortium name="US DOE Joint Genome Institute (JGI-PGF)"/>
            <person name="Walter F."/>
            <person name="Albersmeier A."/>
            <person name="Kalinowski J."/>
            <person name="Ruckert C."/>
        </authorList>
    </citation>
    <scope>NUCLEOTIDE SEQUENCE [LARGE SCALE GENOMIC DNA]</scope>
    <source>
        <strain evidence="2 3">NBRC 110095</strain>
    </source>
</reference>
<dbReference type="Gene3D" id="1.10.10.10">
    <property type="entry name" value="Winged helix-like DNA-binding domain superfamily/Winged helix DNA-binding domain"/>
    <property type="match status" value="1"/>
</dbReference>
<keyword evidence="3" id="KW-1185">Reference proteome</keyword>
<comment type="caution">
    <text evidence="2">The sequence shown here is derived from an EMBL/GenBank/DDBJ whole genome shotgun (WGS) entry which is preliminary data.</text>
</comment>
<evidence type="ECO:0000259" key="1">
    <source>
        <dbReference type="Pfam" id="PF07638"/>
    </source>
</evidence>
<dbReference type="InterPro" id="IPR053812">
    <property type="entry name" value="HTH_Sigma70_ECF-like"/>
</dbReference>
<organism evidence="2 3">
    <name type="scientific">Marinibactrum halimedae</name>
    <dbReference type="NCBI Taxonomy" id="1444977"/>
    <lineage>
        <taxon>Bacteria</taxon>
        <taxon>Pseudomonadati</taxon>
        <taxon>Pseudomonadota</taxon>
        <taxon>Gammaproteobacteria</taxon>
        <taxon>Cellvibrionales</taxon>
        <taxon>Cellvibrionaceae</taxon>
        <taxon>Marinibactrum</taxon>
    </lineage>
</organism>
<evidence type="ECO:0000313" key="3">
    <source>
        <dbReference type="Proteomes" id="UP001156870"/>
    </source>
</evidence>
<dbReference type="RefSeq" id="WP_232595792.1">
    <property type="nucleotide sequence ID" value="NZ_BSPD01000006.1"/>
</dbReference>
<dbReference type="InterPro" id="IPR036388">
    <property type="entry name" value="WH-like_DNA-bd_sf"/>
</dbReference>
<dbReference type="AlphaFoldDB" id="A0AA37T344"/>
<dbReference type="EMBL" id="BSPD01000006">
    <property type="protein sequence ID" value="GLS24466.1"/>
    <property type="molecule type" value="Genomic_DNA"/>
</dbReference>
<dbReference type="Pfam" id="PF07638">
    <property type="entry name" value="Sigma70_ECF"/>
    <property type="match status" value="1"/>
</dbReference>
<sequence length="189" mass="21782">MEPITQLITRWKDDDEYALDHLITVAYSRLHTSAKQALGYYGNNASIQAPELVNELYLHFRQQQQIKYTSSQHFFAIAALKLKQILNTRHEKKTAKKRDYGQKVDSEVLELTAGDQSTIEKLVLSNTLEYLESIDPTNARVAELKLFWEFNNTEIAALLNISESTVNRKWKTTKSILAKKMKEDESCVN</sequence>
<dbReference type="SUPFAM" id="SSF88659">
    <property type="entry name" value="Sigma3 and sigma4 domains of RNA polymerase sigma factors"/>
    <property type="match status" value="1"/>
</dbReference>
<dbReference type="InterPro" id="IPR013324">
    <property type="entry name" value="RNA_pol_sigma_r3/r4-like"/>
</dbReference>